<evidence type="ECO:0000259" key="1">
    <source>
        <dbReference type="Pfam" id="PF07110"/>
    </source>
</evidence>
<dbReference type="Gene3D" id="3.30.70.100">
    <property type="match status" value="1"/>
</dbReference>
<dbReference type="Proteomes" id="UP000198866">
    <property type="component" value="Unassembled WGS sequence"/>
</dbReference>
<organism evidence="2 3">
    <name type="scientific">Paraburkholderia diazotrophica</name>
    <dbReference type="NCBI Taxonomy" id="667676"/>
    <lineage>
        <taxon>Bacteria</taxon>
        <taxon>Pseudomonadati</taxon>
        <taxon>Pseudomonadota</taxon>
        <taxon>Betaproteobacteria</taxon>
        <taxon>Burkholderiales</taxon>
        <taxon>Burkholderiaceae</taxon>
        <taxon>Paraburkholderia</taxon>
    </lineage>
</organism>
<dbReference type="EMBL" id="FNYE01000006">
    <property type="protein sequence ID" value="SEJ09837.1"/>
    <property type="molecule type" value="Genomic_DNA"/>
</dbReference>
<reference evidence="3" key="1">
    <citation type="submission" date="2016-10" db="EMBL/GenBank/DDBJ databases">
        <authorList>
            <person name="Varghese N."/>
            <person name="Submissions S."/>
        </authorList>
    </citation>
    <scope>NUCLEOTIDE SEQUENCE [LARGE SCALE GENOMIC DNA]</scope>
    <source>
        <strain evidence="3">LMG 26031</strain>
    </source>
</reference>
<dbReference type="AlphaFoldDB" id="A0A1H6W6Y1"/>
<dbReference type="GO" id="GO:0016491">
    <property type="term" value="F:oxidoreductase activity"/>
    <property type="evidence" value="ECO:0007669"/>
    <property type="project" value="InterPro"/>
</dbReference>
<protein>
    <recommendedName>
        <fullName evidence="1">EthD domain-containing protein</fullName>
    </recommendedName>
</protein>
<keyword evidence="3" id="KW-1185">Reference proteome</keyword>
<evidence type="ECO:0000313" key="2">
    <source>
        <dbReference type="EMBL" id="SEJ09837.1"/>
    </source>
</evidence>
<dbReference type="OrthoDB" id="5343971at2"/>
<dbReference type="Pfam" id="PF07110">
    <property type="entry name" value="EthD"/>
    <property type="match status" value="1"/>
</dbReference>
<name>A0A1H6W6Y1_9BURK</name>
<dbReference type="PANTHER" id="PTHR40260:SF2">
    <property type="entry name" value="BLR8190 PROTEIN"/>
    <property type="match status" value="1"/>
</dbReference>
<dbReference type="InterPro" id="IPR011008">
    <property type="entry name" value="Dimeric_a/b-barrel"/>
</dbReference>
<dbReference type="STRING" id="667676.SAMN05192539_1006264"/>
<dbReference type="PANTHER" id="PTHR40260">
    <property type="entry name" value="BLR8190 PROTEIN"/>
    <property type="match status" value="1"/>
</dbReference>
<dbReference type="InterPro" id="IPR009799">
    <property type="entry name" value="EthD_dom"/>
</dbReference>
<proteinExistence type="predicted"/>
<gene>
    <name evidence="2" type="ORF">SAMN05192539_1006264</name>
</gene>
<dbReference type="NCBIfam" id="TIGR02118">
    <property type="entry name" value="EthD family reductase"/>
    <property type="match status" value="1"/>
</dbReference>
<dbReference type="RefSeq" id="WP_090865203.1">
    <property type="nucleotide sequence ID" value="NZ_FNYE01000006.1"/>
</dbReference>
<evidence type="ECO:0000313" key="3">
    <source>
        <dbReference type="Proteomes" id="UP000198866"/>
    </source>
</evidence>
<dbReference type="SUPFAM" id="SSF54909">
    <property type="entry name" value="Dimeric alpha+beta barrel"/>
    <property type="match status" value="1"/>
</dbReference>
<accession>A0A1H6W6Y1</accession>
<sequence length="102" mass="10955">MAKLVALYNVPADRNAFDAYYFEKHIPLAKSIPGLRRYEVSVGSVASAKGESPYALAAILSFDSLDALQQAMTTPEAAATTADLQNFAQAGVELLVFDTKEV</sequence>
<feature type="domain" description="EthD" evidence="1">
    <location>
        <begin position="13"/>
        <end position="89"/>
    </location>
</feature>